<keyword evidence="1" id="KW-0472">Membrane</keyword>
<dbReference type="EMBL" id="HBHP01015841">
    <property type="protein sequence ID" value="CAD9763760.1"/>
    <property type="molecule type" value="Transcribed_RNA"/>
</dbReference>
<reference evidence="2" key="1">
    <citation type="submission" date="2021-01" db="EMBL/GenBank/DDBJ databases">
        <authorList>
            <person name="Corre E."/>
            <person name="Pelletier E."/>
            <person name="Niang G."/>
            <person name="Scheremetjew M."/>
            <person name="Finn R."/>
            <person name="Kale V."/>
            <person name="Holt S."/>
            <person name="Cochrane G."/>
            <person name="Meng A."/>
            <person name="Brown T."/>
            <person name="Cohen L."/>
        </authorList>
    </citation>
    <scope>NUCLEOTIDE SEQUENCE</scope>
    <source>
        <strain evidence="2">CCMP622</strain>
    </source>
</reference>
<protein>
    <submittedName>
        <fullName evidence="2">Uncharacterized protein</fullName>
    </submittedName>
</protein>
<sequence>MLEDQSVVAALLIVGATTYFIFRRYYRGRGHSDDSDDTTWPFPKLKDHGIFPYSQAEQSALDERKSDFCRIAWTMTDLLVATPEAPIPEVWKYPGFEKKKESAHKEEAEQMFQNLDKWVRDEIKQVDGDTSEGLAARMVELLSVSPAITFAIENKIPLQILQAKYMVTVSRSAQVRILWYAFITDKVKSGAKSGPFVLKLLSHDLNRAEADSSLIYTARRTRETQMCAITAKATDAIRSAILKDEWEALVEL</sequence>
<dbReference type="AlphaFoldDB" id="A0A7S2TPR6"/>
<organism evidence="2">
    <name type="scientific">Lotharella oceanica</name>
    <dbReference type="NCBI Taxonomy" id="641309"/>
    <lineage>
        <taxon>Eukaryota</taxon>
        <taxon>Sar</taxon>
        <taxon>Rhizaria</taxon>
        <taxon>Cercozoa</taxon>
        <taxon>Chlorarachniophyceae</taxon>
        <taxon>Lotharella</taxon>
    </lineage>
</organism>
<name>A0A7S2TPR6_9EUKA</name>
<accession>A0A7S2TPR6</accession>
<evidence type="ECO:0000313" key="2">
    <source>
        <dbReference type="EMBL" id="CAD9763760.1"/>
    </source>
</evidence>
<evidence type="ECO:0000256" key="1">
    <source>
        <dbReference type="SAM" id="Phobius"/>
    </source>
</evidence>
<gene>
    <name evidence="2" type="ORF">LSP00402_LOCUS9828</name>
</gene>
<keyword evidence="1" id="KW-0812">Transmembrane</keyword>
<feature type="transmembrane region" description="Helical" evidence="1">
    <location>
        <begin position="6"/>
        <end position="22"/>
    </location>
</feature>
<keyword evidence="1" id="KW-1133">Transmembrane helix</keyword>
<proteinExistence type="predicted"/>